<evidence type="ECO:0000256" key="1">
    <source>
        <dbReference type="ARBA" id="ARBA00006180"/>
    </source>
</evidence>
<feature type="compositionally biased region" description="Acidic residues" evidence="3">
    <location>
        <begin position="676"/>
        <end position="685"/>
    </location>
</feature>
<protein>
    <recommendedName>
        <fullName evidence="6">Serine/threonine-protein phosphatase 6 regulatory subunit 3</fullName>
    </recommendedName>
</protein>
<dbReference type="PANTHER" id="PTHR12634:SF8">
    <property type="entry name" value="FIERY MOUNTAIN, ISOFORM D"/>
    <property type="match status" value="1"/>
</dbReference>
<dbReference type="InterPro" id="IPR016024">
    <property type="entry name" value="ARM-type_fold"/>
</dbReference>
<dbReference type="GO" id="GO:0019888">
    <property type="term" value="F:protein phosphatase regulator activity"/>
    <property type="evidence" value="ECO:0000318"/>
    <property type="project" value="GO_Central"/>
</dbReference>
<feature type="compositionally biased region" description="Polar residues" evidence="3">
    <location>
        <begin position="857"/>
        <end position="899"/>
    </location>
</feature>
<evidence type="ECO:0000313" key="4">
    <source>
        <dbReference type="EnsemblMetazoa" id="XP_030849887"/>
    </source>
</evidence>
<feature type="compositionally biased region" description="Low complexity" evidence="3">
    <location>
        <begin position="799"/>
        <end position="826"/>
    </location>
</feature>
<accession>A0A7M7PE15</accession>
<evidence type="ECO:0008006" key="6">
    <source>
        <dbReference type="Google" id="ProtNLM"/>
    </source>
</evidence>
<feature type="compositionally biased region" description="Low complexity" evidence="3">
    <location>
        <begin position="1059"/>
        <end position="1080"/>
    </location>
</feature>
<dbReference type="GeneID" id="115918906"/>
<dbReference type="EnsemblMetazoa" id="XM_030994027">
    <property type="protein sequence ID" value="XP_030849887"/>
    <property type="gene ID" value="LOC115918906"/>
</dbReference>
<evidence type="ECO:0000313" key="5">
    <source>
        <dbReference type="Proteomes" id="UP000007110"/>
    </source>
</evidence>
<proteinExistence type="inferred from homology"/>
<feature type="compositionally biased region" description="Polar residues" evidence="3">
    <location>
        <begin position="1159"/>
        <end position="1175"/>
    </location>
</feature>
<feature type="compositionally biased region" description="Polar residues" evidence="3">
    <location>
        <begin position="648"/>
        <end position="673"/>
    </location>
</feature>
<dbReference type="OrthoDB" id="295029at2759"/>
<keyword evidence="2" id="KW-0131">Cell cycle</keyword>
<feature type="compositionally biased region" description="Polar residues" evidence="3">
    <location>
        <begin position="835"/>
        <end position="845"/>
    </location>
</feature>
<feature type="region of interest" description="Disordered" evidence="3">
    <location>
        <begin position="647"/>
        <end position="1000"/>
    </location>
</feature>
<dbReference type="PANTHER" id="PTHR12634">
    <property type="entry name" value="SIT4 YEAST -ASSOCIATING PROTEIN-RELATED"/>
    <property type="match status" value="1"/>
</dbReference>
<organism evidence="4 5">
    <name type="scientific">Strongylocentrotus purpuratus</name>
    <name type="common">Purple sea urchin</name>
    <dbReference type="NCBI Taxonomy" id="7668"/>
    <lineage>
        <taxon>Eukaryota</taxon>
        <taxon>Metazoa</taxon>
        <taxon>Echinodermata</taxon>
        <taxon>Eleutherozoa</taxon>
        <taxon>Echinozoa</taxon>
        <taxon>Echinoidea</taxon>
        <taxon>Euechinoidea</taxon>
        <taxon>Echinacea</taxon>
        <taxon>Camarodonta</taxon>
        <taxon>Echinidea</taxon>
        <taxon>Strongylocentrotidae</taxon>
        <taxon>Strongylocentrotus</taxon>
    </lineage>
</organism>
<dbReference type="RefSeq" id="XP_030849887.1">
    <property type="nucleotide sequence ID" value="XM_030994027.1"/>
</dbReference>
<dbReference type="Pfam" id="PF04499">
    <property type="entry name" value="SAPS"/>
    <property type="match status" value="1"/>
</dbReference>
<feature type="compositionally biased region" description="Polar residues" evidence="3">
    <location>
        <begin position="730"/>
        <end position="741"/>
    </location>
</feature>
<sequence>MYRSLRMHAASDTFAMFWRFGMPTTSHIDTLLEKEDITLSEVLEEDDVLQECKGQNRKLIDFLVRTDVIEELVNLITSEPSQDLHESVQYKNPNMACELLTSDVAAICDKLADTETAFTSLWKFLDRPAPLNPLLASFFSKTIGSLLSRRPEVVVEFIKGREDCIGLLLSHLEVSAIMDLILRLITCIESPEIRIAFLNWLNDQRFIQRLVDLIDTEQSEDTHSNAAQTLCDIVRLTREHMSQLQECADNDPLLTTIEMEETVSELLDHMFKGTITESAIVNGISILLSLLEFRKQGAAWALSFGPDGQEQMTQLDAERLARGVSGTLKAVVSRLADMQQLLEDPPGRKEMSTTVGKLEPPLGNVRLQISKLVSSLLITNTAAINAELARLGTIKKLVDLFLTYAWNNFLHLEVEKSISTILSNNPTESEEGKTQHPLLVHLFTESKLIPKVMEAWEENDIHQKQGRSRRGYMGHMTRIANVLTQEMEKGCNNEQIKSLYQEYIPEDVREKWSSFLAGSLAETNKRNLVELVGTHPLHSSSEDDDSDFKDIDFGKDTALQQAFSDYQMQQMTSHFIDQFGFNDEEFAEQEENVNNPFDRISDINFSISANEDNPNSALFEACCNERVQPFNDSNSDEEDIWEEKELTYTANNDLRSSDVSSKNEGGSDQANHSSSDEDEDGDNTVEEFPPLERAAQSPLAGQNGEDTKMDVDSENTWQANFEQAPVAMDTTPSGWEQPSSSTATAGGGDEDTGWANFNEFNANFTPEDGSHGPRSSSPVAMESEPSSQDLKETSEAMASSSSPSSDVQSSTDTVRSSAYVVSSSSSDQAPVGEGSPNTSTEAVQDQSEEKAMVVEPATSSPVDNRISQEANVPTSHQSNDQTLNNAVSSSSDPKGTLTNAAPVEPQVPMDLPVSNPVQSKPDTAAIVQNDCKSPVSSNQVSVNSSLVSSVISSQDSTSLNIPLSNSNPNSHADNSPSPSSVSPSLTSADLPSSEKCGMSNTALHTNPGQCIPTMGCNAADPNNLSPVENSSNHTMVNDVGNTDIGINIKADLKMELSEEVPSPTTPTTPTTSPVDGDSSPEAAVTISPVAVQEESNNVHSDLVNNDANLSPEGDTADKLSFIAKSEFMKSGASSQSPSSPSPNGPLDLQDSQHNRNDSSDNIDIQVTAVTQNGPV</sequence>
<feature type="region of interest" description="Disordered" evidence="3">
    <location>
        <begin position="1126"/>
        <end position="1175"/>
    </location>
</feature>
<feature type="compositionally biased region" description="Low complexity" evidence="3">
    <location>
        <begin position="933"/>
        <end position="987"/>
    </location>
</feature>
<dbReference type="GO" id="GO:0019903">
    <property type="term" value="F:protein phosphatase binding"/>
    <property type="evidence" value="ECO:0007669"/>
    <property type="project" value="InterPro"/>
</dbReference>
<dbReference type="GO" id="GO:0005634">
    <property type="term" value="C:nucleus"/>
    <property type="evidence" value="ECO:0000318"/>
    <property type="project" value="GO_Central"/>
</dbReference>
<evidence type="ECO:0000256" key="2">
    <source>
        <dbReference type="ARBA" id="ARBA00023306"/>
    </source>
</evidence>
<comment type="similarity">
    <text evidence="1">Belongs to the SAPS family.</text>
</comment>
<feature type="region of interest" description="Disordered" evidence="3">
    <location>
        <begin position="1057"/>
        <end position="1081"/>
    </location>
</feature>
<dbReference type="KEGG" id="spu:115918906"/>
<keyword evidence="5" id="KW-1185">Reference proteome</keyword>
<reference evidence="4" key="2">
    <citation type="submission" date="2021-01" db="UniProtKB">
        <authorList>
            <consortium name="EnsemblMetazoa"/>
        </authorList>
    </citation>
    <scope>IDENTIFICATION</scope>
</reference>
<dbReference type="InterPro" id="IPR007587">
    <property type="entry name" value="SAPS"/>
</dbReference>
<dbReference type="SUPFAM" id="SSF48371">
    <property type="entry name" value="ARM repeat"/>
    <property type="match status" value="1"/>
</dbReference>
<dbReference type="AlphaFoldDB" id="A0A7M7PE15"/>
<dbReference type="GO" id="GO:0005829">
    <property type="term" value="C:cytosol"/>
    <property type="evidence" value="ECO:0000318"/>
    <property type="project" value="GO_Central"/>
</dbReference>
<name>A0A7M7PE15_STRPU</name>
<feature type="compositionally biased region" description="Polar residues" evidence="3">
    <location>
        <begin position="773"/>
        <end position="788"/>
    </location>
</feature>
<evidence type="ECO:0000256" key="3">
    <source>
        <dbReference type="SAM" id="MobiDB-lite"/>
    </source>
</evidence>
<reference evidence="5" key="1">
    <citation type="submission" date="2015-02" db="EMBL/GenBank/DDBJ databases">
        <title>Genome sequencing for Strongylocentrotus purpuratus.</title>
        <authorList>
            <person name="Murali S."/>
            <person name="Liu Y."/>
            <person name="Vee V."/>
            <person name="English A."/>
            <person name="Wang M."/>
            <person name="Skinner E."/>
            <person name="Han Y."/>
            <person name="Muzny D.M."/>
            <person name="Worley K.C."/>
            <person name="Gibbs R.A."/>
        </authorList>
    </citation>
    <scope>NUCLEOTIDE SEQUENCE</scope>
</reference>
<dbReference type="OMA" id="THEESNW"/>
<dbReference type="GO" id="GO:0009966">
    <property type="term" value="P:regulation of signal transduction"/>
    <property type="evidence" value="ECO:0000318"/>
    <property type="project" value="GO_Central"/>
</dbReference>
<dbReference type="InParanoid" id="A0A7M7PE15"/>
<dbReference type="Proteomes" id="UP000007110">
    <property type="component" value="Unassembled WGS sequence"/>
</dbReference>